<sequence>MFACVGISLIISSQATGKLVDYIERLVLLRILTIVQLIGVAWVSITLSMHLSIWLLFIGFIILVAPVTGVATLGFSIAMEERTGGKW</sequence>
<protein>
    <submittedName>
        <fullName evidence="2">Major facilitator superfamily permease</fullName>
    </submittedName>
</protein>
<proteinExistence type="predicted"/>
<feature type="transmembrane region" description="Helical" evidence="1">
    <location>
        <begin position="54"/>
        <end position="78"/>
    </location>
</feature>
<dbReference type="SUPFAM" id="SSF103473">
    <property type="entry name" value="MFS general substrate transporter"/>
    <property type="match status" value="1"/>
</dbReference>
<dbReference type="EMBL" id="UHDK01000001">
    <property type="protein sequence ID" value="SUM34631.1"/>
    <property type="molecule type" value="Genomic_DNA"/>
</dbReference>
<dbReference type="InterPro" id="IPR036259">
    <property type="entry name" value="MFS_trans_sf"/>
</dbReference>
<dbReference type="Proteomes" id="UP000255277">
    <property type="component" value="Unassembled WGS sequence"/>
</dbReference>
<organism evidence="2 3">
    <name type="scientific">Staphylococcus gallinarum</name>
    <dbReference type="NCBI Taxonomy" id="1293"/>
    <lineage>
        <taxon>Bacteria</taxon>
        <taxon>Bacillati</taxon>
        <taxon>Bacillota</taxon>
        <taxon>Bacilli</taxon>
        <taxon>Bacillales</taxon>
        <taxon>Staphylococcaceae</taxon>
        <taxon>Staphylococcus</taxon>
    </lineage>
</organism>
<gene>
    <name evidence="2" type="ORF">NCTC12195_04158</name>
</gene>
<evidence type="ECO:0000313" key="3">
    <source>
        <dbReference type="Proteomes" id="UP000255277"/>
    </source>
</evidence>
<reference evidence="2 3" key="1">
    <citation type="submission" date="2018-06" db="EMBL/GenBank/DDBJ databases">
        <authorList>
            <consortium name="Pathogen Informatics"/>
            <person name="Doyle S."/>
        </authorList>
    </citation>
    <scope>NUCLEOTIDE SEQUENCE [LARGE SCALE GENOMIC DNA]</scope>
    <source>
        <strain evidence="2 3">NCTC12195</strain>
    </source>
</reference>
<accession>A0A380FMF4</accession>
<keyword evidence="1" id="KW-0472">Membrane</keyword>
<name>A0A380FMF4_STAGA</name>
<keyword evidence="1" id="KW-1133">Transmembrane helix</keyword>
<keyword evidence="1" id="KW-0812">Transmembrane</keyword>
<evidence type="ECO:0000313" key="2">
    <source>
        <dbReference type="EMBL" id="SUM34631.1"/>
    </source>
</evidence>
<dbReference type="AlphaFoldDB" id="A0A380FMF4"/>
<evidence type="ECO:0000256" key="1">
    <source>
        <dbReference type="SAM" id="Phobius"/>
    </source>
</evidence>
<feature type="transmembrane region" description="Helical" evidence="1">
    <location>
        <begin position="27"/>
        <end position="47"/>
    </location>
</feature>